<dbReference type="InterPro" id="IPR001680">
    <property type="entry name" value="WD40_rpt"/>
</dbReference>
<dbReference type="InterPro" id="IPR052651">
    <property type="entry name" value="WDR81"/>
</dbReference>
<dbReference type="GO" id="GO:0035014">
    <property type="term" value="F:phosphatidylinositol 3-kinase regulator activity"/>
    <property type="evidence" value="ECO:0007669"/>
    <property type="project" value="TreeGrafter"/>
</dbReference>
<dbReference type="Gene3D" id="2.130.10.10">
    <property type="entry name" value="YVTN repeat-like/Quinoprotein amine dehydrogenase"/>
    <property type="match status" value="2"/>
</dbReference>
<evidence type="ECO:0000256" key="1">
    <source>
        <dbReference type="PROSITE-ProRule" id="PRU00221"/>
    </source>
</evidence>
<reference evidence="4 5" key="1">
    <citation type="submission" date="2019-01" db="EMBL/GenBank/DDBJ databases">
        <authorList>
            <person name="Sayadi A."/>
        </authorList>
    </citation>
    <scope>NUCLEOTIDE SEQUENCE [LARGE SCALE GENOMIC DNA]</scope>
</reference>
<dbReference type="PROSITE" id="PS50294">
    <property type="entry name" value="WD_REPEATS_REGION"/>
    <property type="match status" value="1"/>
</dbReference>
<feature type="repeat" description="WD" evidence="1">
    <location>
        <begin position="1698"/>
        <end position="1733"/>
    </location>
</feature>
<feature type="compositionally biased region" description="Polar residues" evidence="2">
    <location>
        <begin position="641"/>
        <end position="660"/>
    </location>
</feature>
<dbReference type="PANTHER" id="PTHR44662">
    <property type="entry name" value="WD REPEAT-CONTAINING PROTEIN 81"/>
    <property type="match status" value="1"/>
</dbReference>
<feature type="compositionally biased region" description="Polar residues" evidence="2">
    <location>
        <begin position="622"/>
        <end position="633"/>
    </location>
</feature>
<protein>
    <recommendedName>
        <fullName evidence="3">BEACH domain-containing protein</fullName>
    </recommendedName>
</protein>
<dbReference type="InterPro" id="IPR036372">
    <property type="entry name" value="BEACH_dom_sf"/>
</dbReference>
<dbReference type="GO" id="GO:0035973">
    <property type="term" value="P:aggrephagy"/>
    <property type="evidence" value="ECO:0007669"/>
    <property type="project" value="TreeGrafter"/>
</dbReference>
<dbReference type="Pfam" id="PF00400">
    <property type="entry name" value="WD40"/>
    <property type="match status" value="2"/>
</dbReference>
<dbReference type="Proteomes" id="UP000410492">
    <property type="component" value="Unassembled WGS sequence"/>
</dbReference>
<evidence type="ECO:0000256" key="2">
    <source>
        <dbReference type="SAM" id="MobiDB-lite"/>
    </source>
</evidence>
<dbReference type="SMART" id="SM00320">
    <property type="entry name" value="WD40"/>
    <property type="match status" value="5"/>
</dbReference>
<dbReference type="Pfam" id="PF02138">
    <property type="entry name" value="Beach"/>
    <property type="match status" value="1"/>
</dbReference>
<sequence length="1999" mass="226468">MENIFEELGIPNKYLKKTVKDDRYAALVHKSWLKSLVKHSKLSDFIEKSHLEVWPTSEECVGSSWMKIFISVFKKKDCKVLPLPKIRLQSQEQSSLLFSQLMQYISQTNYKNLWKEAYKKYSSNSDSNKDTPVNLSDYNDVLREIILRLYGCPVINTCNPELSIEAPSTSDVNLNLLPAMCAVETMNAIFLLYHPYIEHNINGCVTFSPAILEKCYTKPLFIVYQLLKILKSLHDHSLTLGDVSLSDIHMTEDMWIHIFPQISSNIYIQESDTDMENPMRQDCRKSGHMYNNKMNCEICGMRTYDMVQVSNESLEQLCQLWIDGQISNFTYISTLNKLSGRKLGDPNCHYVFPWVTDFTSRCGKNWRDLKKSKYRLNKGDRQLDLTYDNSQTQVPHHISDVLSPITYYVYMARRTPKSVLCKNVRTVWVPAEYPSSIQRMQEWTPDECIPEFYSDPTVFHSIHDDLEDLDIPAWATSPEDFVDRHREALESTYVSERLHYWIDLTFGYKLTGNPAVKAKNVCLQLVDQHENLTKSGLVQLFFHPHPPKATNSLFLTKIPPKIFINKPSRQRSRERSHSTSTGNEASKSDDESEDFATNISRTIGLSKLLSRSRSSLHEEQTNKSGRSPSNHRSASLGPKNPSFTSHVAKPKTSQSNSNTIRLPKEYKPDHALDMLEKRHAFISKTFHPEQCRKYLSDSDDVVKESDDLVVQNAFTNFIFSENFKEKFCIKPRAIKSLTFPLGNHEVFVHSYKNSANQKTDNQIICNYANIISTRRVRELQILGCLIVEIFMARQLRAMGASYSNLTFNKRLKACLAVISSCKKDIPSCISYVVNILLQPQQTDLKNFAYPAVTEFGLPPPNAHLLLEPMLHCVIPFSKHFPRLYNLLFSLKDFKNVATELDILYHFDCNGEMCSEYENLERTKILFEQNIGECKVKLCAKQLEQLMEEINANTDSEVISILLPHIKDLLEDPPTSVLAAWYLFDPISRMLGTQKTEQYLLDSVLKLYENEPNEAHLPYNGKIAKLYHHSFLLRLMVRFGLKCFLDNFVVSLVEAVGGYKDYDRVDYILHNHSEKILKRASHLKTMDNENLEASVSDDSSCSEKQASLVIPSKETKPSSEEEVFEFEEDRESEEQMKSLMEHLELNVASDLPFNHSTAEEALDASLAENIDQLRNLEELNLDEIVDTHPDTMSPTIPIPSNLNTNVTNISCDIGSKKSDSSFMEKKSNSSQEFNIESPSSGTKKTISTKKQDTNISEMSADSLVWLSHRLGPVLTAKYLTRNLLKMLTLCYVGKDNLMSVVKEEEKSANDVTIASGYVVGDQNATKVIECLTSIAALYGEQVIVYQYIPHLSELILLCKRKLTLNLEGGLISCLELLKHIIPYLSDSTLMDQLQDVVLKNIIHPAVRLLSSTKYTFPSSYIARNILARKYLDALYALAVRLGCDMTKKYLATPALQRFFLIFDKVHASEDFDSHTKTTEQMKDVLTRSIEESSFVEYRRDGTTTEWAVSGRPVQISHVRLKDSESADSLSPPIPPHVVSSLGENSVVNLALEELKVVFTSELAYVAYLPFLRHMGAGAMEACLHNHDNVRNLCQEYEQEMKLNKPSVVPKYSLSDFSRSQGVPASSSIGSNIALIGNRIDVQTEDSNSTNVDLLNVVKYRMENNARHLRGNWLAYWEHEIGRSDKDNMFNFKQIKLQTFAGHTHSVKCLYVLDNENSFISGSRDKTVKLWSVRSQGDGFATNTCQLTYAAHKKSVLSLTFVESMRLVASCDSVVHIWDPFMGVNLAVLESPRYSPVNVVQSMASPYSLVFTATTEGSVKVIDIRLLSYIHELKINLNPSGLIRCLAIAPSGRWIAAGQSSGNITVLDTRTGLILSNWHAHESEVLKLVAYGEETIVSSSLDQMTSVWNVSDGKLKFHLSLCVPRGATEPVHCLNVYNDELISGTTANRIGVHTSIDAEACFSSTKLRSDAFRGLLTSMAVLPLNRLLLLGADTGTITLLC</sequence>
<feature type="domain" description="BEACH" evidence="3">
    <location>
        <begin position="306"/>
        <end position="571"/>
    </location>
</feature>
<dbReference type="SUPFAM" id="SSF50978">
    <property type="entry name" value="WD40 repeat-like"/>
    <property type="match status" value="1"/>
</dbReference>
<accession>A0A653BZG3</accession>
<keyword evidence="5" id="KW-1185">Reference proteome</keyword>
<feature type="region of interest" description="Disordered" evidence="2">
    <location>
        <begin position="1219"/>
        <end position="1251"/>
    </location>
</feature>
<dbReference type="Gene3D" id="1.10.1540.10">
    <property type="entry name" value="BEACH domain"/>
    <property type="match status" value="1"/>
</dbReference>
<dbReference type="PANTHER" id="PTHR44662:SF1">
    <property type="entry name" value="WD REPEAT-CONTAINING PROTEIN 81"/>
    <property type="match status" value="1"/>
</dbReference>
<name>A0A653BZG3_CALMS</name>
<organism evidence="4 5">
    <name type="scientific">Callosobruchus maculatus</name>
    <name type="common">Southern cowpea weevil</name>
    <name type="synonym">Pulse bruchid</name>
    <dbReference type="NCBI Taxonomy" id="64391"/>
    <lineage>
        <taxon>Eukaryota</taxon>
        <taxon>Metazoa</taxon>
        <taxon>Ecdysozoa</taxon>
        <taxon>Arthropoda</taxon>
        <taxon>Hexapoda</taxon>
        <taxon>Insecta</taxon>
        <taxon>Pterygota</taxon>
        <taxon>Neoptera</taxon>
        <taxon>Endopterygota</taxon>
        <taxon>Coleoptera</taxon>
        <taxon>Polyphaga</taxon>
        <taxon>Cucujiformia</taxon>
        <taxon>Chrysomeloidea</taxon>
        <taxon>Chrysomelidae</taxon>
        <taxon>Bruchinae</taxon>
        <taxon>Bruchini</taxon>
        <taxon>Callosobruchus</taxon>
    </lineage>
</organism>
<dbReference type="InterPro" id="IPR036322">
    <property type="entry name" value="WD40_repeat_dom_sf"/>
</dbReference>
<evidence type="ECO:0000313" key="5">
    <source>
        <dbReference type="Proteomes" id="UP000410492"/>
    </source>
</evidence>
<proteinExistence type="predicted"/>
<feature type="region of interest" description="Disordered" evidence="2">
    <location>
        <begin position="610"/>
        <end position="663"/>
    </location>
</feature>
<dbReference type="SUPFAM" id="SSF81837">
    <property type="entry name" value="BEACH domain"/>
    <property type="match status" value="1"/>
</dbReference>
<dbReference type="CDD" id="cd06071">
    <property type="entry name" value="Beach"/>
    <property type="match status" value="1"/>
</dbReference>
<dbReference type="InterPro" id="IPR015943">
    <property type="entry name" value="WD40/YVTN_repeat-like_dom_sf"/>
</dbReference>
<dbReference type="OrthoDB" id="29306at2759"/>
<dbReference type="SMART" id="SM01026">
    <property type="entry name" value="Beach"/>
    <property type="match status" value="1"/>
</dbReference>
<feature type="repeat" description="WD" evidence="1">
    <location>
        <begin position="1747"/>
        <end position="1777"/>
    </location>
</feature>
<evidence type="ECO:0000259" key="3">
    <source>
        <dbReference type="PROSITE" id="PS50197"/>
    </source>
</evidence>
<dbReference type="GO" id="GO:0005739">
    <property type="term" value="C:mitochondrion"/>
    <property type="evidence" value="ECO:0007669"/>
    <property type="project" value="TreeGrafter"/>
</dbReference>
<dbReference type="PROSITE" id="PS50082">
    <property type="entry name" value="WD_REPEATS_2"/>
    <property type="match status" value="2"/>
</dbReference>
<evidence type="ECO:0000313" key="4">
    <source>
        <dbReference type="EMBL" id="VEN40943.1"/>
    </source>
</evidence>
<feature type="region of interest" description="Disordered" evidence="2">
    <location>
        <begin position="564"/>
        <end position="594"/>
    </location>
</feature>
<dbReference type="PROSITE" id="PS50197">
    <property type="entry name" value="BEACH"/>
    <property type="match status" value="1"/>
</dbReference>
<keyword evidence="1" id="KW-0853">WD repeat</keyword>
<gene>
    <name evidence="4" type="ORF">CALMAC_LOCUS4937</name>
</gene>
<dbReference type="InterPro" id="IPR000409">
    <property type="entry name" value="BEACH_dom"/>
</dbReference>
<dbReference type="EMBL" id="CAACVG010006679">
    <property type="protein sequence ID" value="VEN40943.1"/>
    <property type="molecule type" value="Genomic_DNA"/>
</dbReference>